<dbReference type="InterPro" id="IPR038157">
    <property type="entry name" value="FeoA_core_dom"/>
</dbReference>
<dbReference type="GO" id="GO:0046914">
    <property type="term" value="F:transition metal ion binding"/>
    <property type="evidence" value="ECO:0007669"/>
    <property type="project" value="InterPro"/>
</dbReference>
<accession>A0A7G9Z6E5</accession>
<evidence type="ECO:0000313" key="3">
    <source>
        <dbReference type="EMBL" id="QNO55829.1"/>
    </source>
</evidence>
<sequence>MSNMDEKAVPLTSLFPGEKAKIVALGHGRGRQRHFRTMGLMEGKIIEIIAVQPARGPVVLNVEGTQIAIGMGMARHILIQKL</sequence>
<dbReference type="PANTHER" id="PTHR43151">
    <property type="entry name" value="FEOA FAMILY PROTEIN"/>
    <property type="match status" value="1"/>
</dbReference>
<dbReference type="InterPro" id="IPR008988">
    <property type="entry name" value="Transcriptional_repressor_C"/>
</dbReference>
<gene>
    <name evidence="3" type="ORF">LEBEIBBM_00044</name>
</gene>
<dbReference type="AlphaFoldDB" id="A0A7G9Z6E5"/>
<reference evidence="3" key="1">
    <citation type="submission" date="2020-06" db="EMBL/GenBank/DDBJ databases">
        <title>Unique genomic features of the anaerobic methanotrophic archaea.</title>
        <authorList>
            <person name="Chadwick G.L."/>
            <person name="Skennerton C.T."/>
            <person name="Laso-Perez R."/>
            <person name="Leu A.O."/>
            <person name="Speth D.R."/>
            <person name="Yu H."/>
            <person name="Morgan-Lang C."/>
            <person name="Hatzenpichler R."/>
            <person name="Goudeau D."/>
            <person name="Malmstrom R."/>
            <person name="Brazelton W.J."/>
            <person name="Woyke T."/>
            <person name="Hallam S.J."/>
            <person name="Tyson G.W."/>
            <person name="Wegener G."/>
            <person name="Boetius A."/>
            <person name="Orphan V."/>
        </authorList>
    </citation>
    <scope>NUCLEOTIDE SEQUENCE</scope>
</reference>
<dbReference type="InterPro" id="IPR053184">
    <property type="entry name" value="FeoA-like"/>
</dbReference>
<proteinExistence type="predicted"/>
<evidence type="ECO:0000259" key="2">
    <source>
        <dbReference type="SMART" id="SM00899"/>
    </source>
</evidence>
<dbReference type="InterPro" id="IPR007167">
    <property type="entry name" value="Fe-transptr_FeoA-like"/>
</dbReference>
<dbReference type="EMBL" id="MT631630">
    <property type="protein sequence ID" value="QNO55829.1"/>
    <property type="molecule type" value="Genomic_DNA"/>
</dbReference>
<organism evidence="3">
    <name type="scientific">Candidatus Methanophaga sp. ANME-1 ERB7</name>
    <dbReference type="NCBI Taxonomy" id="2759913"/>
    <lineage>
        <taxon>Archaea</taxon>
        <taxon>Methanobacteriati</taxon>
        <taxon>Methanobacteriota</taxon>
        <taxon>Stenosarchaea group</taxon>
        <taxon>Methanomicrobia</taxon>
        <taxon>Candidatus Methanophagales</taxon>
        <taxon>Candidatus Methanophagaceae</taxon>
        <taxon>Candidatus Methanophaga</taxon>
    </lineage>
</organism>
<dbReference type="Pfam" id="PF04023">
    <property type="entry name" value="FeoA"/>
    <property type="match status" value="1"/>
</dbReference>
<evidence type="ECO:0000256" key="1">
    <source>
        <dbReference type="ARBA" id="ARBA00023004"/>
    </source>
</evidence>
<name>A0A7G9Z6E5_9EURY</name>
<keyword evidence="1" id="KW-0408">Iron</keyword>
<dbReference type="PANTHER" id="PTHR43151:SF1">
    <property type="entry name" value="SSR2333 PROTEIN"/>
    <property type="match status" value="1"/>
</dbReference>
<protein>
    <recommendedName>
        <fullName evidence="2">Ferrous iron transporter FeoA-like domain-containing protein</fullName>
    </recommendedName>
</protein>
<dbReference type="SUPFAM" id="SSF50037">
    <property type="entry name" value="C-terminal domain of transcriptional repressors"/>
    <property type="match status" value="1"/>
</dbReference>
<feature type="domain" description="Ferrous iron transporter FeoA-like" evidence="2">
    <location>
        <begin position="9"/>
        <end position="81"/>
    </location>
</feature>
<dbReference type="SMART" id="SM00899">
    <property type="entry name" value="FeoA"/>
    <property type="match status" value="1"/>
</dbReference>
<dbReference type="Gene3D" id="2.30.30.90">
    <property type="match status" value="1"/>
</dbReference>